<evidence type="ECO:0000313" key="8">
    <source>
        <dbReference type="EMBL" id="TKG08578.1"/>
    </source>
</evidence>
<feature type="domain" description="Flagellin N-terminal" evidence="7">
    <location>
        <begin position="5"/>
        <end position="51"/>
    </location>
</feature>
<evidence type="ECO:0000256" key="5">
    <source>
        <dbReference type="ARBA" id="ARBA00023143"/>
    </source>
</evidence>
<keyword evidence="4" id="KW-0964">Secreted</keyword>
<comment type="similarity">
    <text evidence="3">Belongs to the bacterial flagellin family.</text>
</comment>
<keyword evidence="8" id="KW-0966">Cell projection</keyword>
<gene>
    <name evidence="8" type="ORF">FCV91_12580</name>
</gene>
<sequence>MAVNVNTNVSAMTAQRYLNNANSAQQTSMERLASGSKINSAKDDAAGLQIS</sequence>
<dbReference type="Pfam" id="PF00669">
    <property type="entry name" value="Flagellin_N"/>
    <property type="match status" value="1"/>
</dbReference>
<dbReference type="Proteomes" id="UP000305840">
    <property type="component" value="Unassembled WGS sequence"/>
</dbReference>
<protein>
    <submittedName>
        <fullName evidence="8">Flagellin B</fullName>
    </submittedName>
</protein>
<proteinExistence type="inferred from homology"/>
<keyword evidence="8" id="KW-0282">Flagellum</keyword>
<comment type="caution">
    <text evidence="8">The sequence shown here is derived from an EMBL/GenBank/DDBJ whole genome shotgun (WGS) entry which is preliminary data.</text>
</comment>
<evidence type="ECO:0000313" key="9">
    <source>
        <dbReference type="Proteomes" id="UP000305840"/>
    </source>
</evidence>
<dbReference type="PANTHER" id="PTHR42792">
    <property type="entry name" value="FLAGELLIN"/>
    <property type="match status" value="1"/>
</dbReference>
<evidence type="ECO:0000259" key="7">
    <source>
        <dbReference type="Pfam" id="PF00669"/>
    </source>
</evidence>
<dbReference type="AlphaFoldDB" id="A0A4U2F1D9"/>
<accession>A0A4U2F1D9</accession>
<keyword evidence="8" id="KW-0969">Cilium</keyword>
<dbReference type="Gene3D" id="6.10.280.190">
    <property type="match status" value="1"/>
</dbReference>
<feature type="non-terminal residue" evidence="8">
    <location>
        <position position="51"/>
    </location>
</feature>
<keyword evidence="5" id="KW-0975">Bacterial flagellum</keyword>
<dbReference type="InterPro" id="IPR001492">
    <property type="entry name" value="Flagellin"/>
</dbReference>
<evidence type="ECO:0000256" key="2">
    <source>
        <dbReference type="ARBA" id="ARBA00004613"/>
    </source>
</evidence>
<evidence type="ECO:0000256" key="6">
    <source>
        <dbReference type="SAM" id="MobiDB-lite"/>
    </source>
</evidence>
<dbReference type="GO" id="GO:0005576">
    <property type="term" value="C:extracellular region"/>
    <property type="evidence" value="ECO:0007669"/>
    <property type="project" value="UniProtKB-SubCell"/>
</dbReference>
<dbReference type="EMBL" id="SYVO01000041">
    <property type="protein sequence ID" value="TKG08578.1"/>
    <property type="molecule type" value="Genomic_DNA"/>
</dbReference>
<name>A0A4U2F1D9_9VIBR</name>
<evidence type="ECO:0000256" key="1">
    <source>
        <dbReference type="ARBA" id="ARBA00004365"/>
    </source>
</evidence>
<evidence type="ECO:0000256" key="3">
    <source>
        <dbReference type="ARBA" id="ARBA00005709"/>
    </source>
</evidence>
<dbReference type="GO" id="GO:0009288">
    <property type="term" value="C:bacterial-type flagellum"/>
    <property type="evidence" value="ECO:0007669"/>
    <property type="project" value="UniProtKB-SubCell"/>
</dbReference>
<feature type="region of interest" description="Disordered" evidence="6">
    <location>
        <begin position="22"/>
        <end position="51"/>
    </location>
</feature>
<dbReference type="InterPro" id="IPR001029">
    <property type="entry name" value="Flagellin_N"/>
</dbReference>
<dbReference type="SUPFAM" id="SSF64518">
    <property type="entry name" value="Phase 1 flagellin"/>
    <property type="match status" value="1"/>
</dbReference>
<comment type="subcellular location">
    <subcellularLocation>
        <location evidence="1">Bacterial flagellum</location>
    </subcellularLocation>
    <subcellularLocation>
        <location evidence="2">Secreted</location>
    </subcellularLocation>
</comment>
<reference evidence="8 9" key="1">
    <citation type="submission" date="2019-04" db="EMBL/GenBank/DDBJ databases">
        <title>A reverse ecology approach based on a biological definition of microbial populations.</title>
        <authorList>
            <person name="Arevalo P."/>
            <person name="Vaninsberghe D."/>
            <person name="Elsherbini J."/>
            <person name="Gore J."/>
            <person name="Polz M."/>
        </authorList>
    </citation>
    <scope>NUCLEOTIDE SEQUENCE [LARGE SCALE GENOMIC DNA]</scope>
    <source>
        <strain evidence="8 9">10N.222.48.A1</strain>
    </source>
</reference>
<organism evidence="8 9">
    <name type="scientific">Vibrio lentus</name>
    <dbReference type="NCBI Taxonomy" id="136468"/>
    <lineage>
        <taxon>Bacteria</taxon>
        <taxon>Pseudomonadati</taxon>
        <taxon>Pseudomonadota</taxon>
        <taxon>Gammaproteobacteria</taxon>
        <taxon>Vibrionales</taxon>
        <taxon>Vibrionaceae</taxon>
        <taxon>Vibrio</taxon>
    </lineage>
</organism>
<evidence type="ECO:0000256" key="4">
    <source>
        <dbReference type="ARBA" id="ARBA00022525"/>
    </source>
</evidence>
<dbReference type="GO" id="GO:0005198">
    <property type="term" value="F:structural molecule activity"/>
    <property type="evidence" value="ECO:0007669"/>
    <property type="project" value="InterPro"/>
</dbReference>
<dbReference type="PANTHER" id="PTHR42792:SF2">
    <property type="entry name" value="FLAGELLIN"/>
    <property type="match status" value="1"/>
</dbReference>